<accession>A0ABR8BL62</accession>
<dbReference type="InterPro" id="IPR011049">
    <property type="entry name" value="Serralysin-like_metalloprot_C"/>
</dbReference>
<reference evidence="3 4" key="1">
    <citation type="journal article" date="2020" name="ISME J.">
        <title>Comparative genomics reveals insights into cyanobacterial evolution and habitat adaptation.</title>
        <authorList>
            <person name="Chen M.Y."/>
            <person name="Teng W.K."/>
            <person name="Zhao L."/>
            <person name="Hu C.X."/>
            <person name="Zhou Y.K."/>
            <person name="Han B.P."/>
            <person name="Song L.R."/>
            <person name="Shu W.S."/>
        </authorList>
    </citation>
    <scope>NUCLEOTIDE SEQUENCE [LARGE SCALE GENOMIC DNA]</scope>
    <source>
        <strain evidence="3 4">FACHB-3921</strain>
    </source>
</reference>
<keyword evidence="2" id="KW-0964">Secreted</keyword>
<dbReference type="PANTHER" id="PTHR38340:SF1">
    <property type="entry name" value="S-LAYER PROTEIN"/>
    <property type="match status" value="1"/>
</dbReference>
<comment type="caution">
    <text evidence="3">The sequence shown here is derived from an EMBL/GenBank/DDBJ whole genome shotgun (WGS) entry which is preliminary data.</text>
</comment>
<dbReference type="PRINTS" id="PR00313">
    <property type="entry name" value="CABNDNGRPT"/>
</dbReference>
<dbReference type="InterPro" id="IPR018511">
    <property type="entry name" value="Hemolysin-typ_Ca-bd_CS"/>
</dbReference>
<dbReference type="PANTHER" id="PTHR38340">
    <property type="entry name" value="S-LAYER PROTEIN"/>
    <property type="match status" value="1"/>
</dbReference>
<name>A0ABR8BL62_9NOSO</name>
<comment type="subcellular location">
    <subcellularLocation>
        <location evidence="1">Secreted</location>
    </subcellularLocation>
</comment>
<keyword evidence="4" id="KW-1185">Reference proteome</keyword>
<dbReference type="InterPro" id="IPR050557">
    <property type="entry name" value="RTX_toxin/Mannuronan_C5-epim"/>
</dbReference>
<dbReference type="RefSeq" id="WP_277884330.1">
    <property type="nucleotide sequence ID" value="NZ_JACJQL010000060.1"/>
</dbReference>
<organism evidence="3 4">
    <name type="scientific">Nostoc parmelioides FACHB-3921</name>
    <dbReference type="NCBI Taxonomy" id="2692909"/>
    <lineage>
        <taxon>Bacteria</taxon>
        <taxon>Bacillati</taxon>
        <taxon>Cyanobacteriota</taxon>
        <taxon>Cyanophyceae</taxon>
        <taxon>Nostocales</taxon>
        <taxon>Nostocaceae</taxon>
        <taxon>Nostoc</taxon>
    </lineage>
</organism>
<dbReference type="PROSITE" id="PS00330">
    <property type="entry name" value="HEMOLYSIN_CALCIUM"/>
    <property type="match status" value="5"/>
</dbReference>
<gene>
    <name evidence="3" type="ORF">H6G14_25725</name>
</gene>
<dbReference type="Proteomes" id="UP000621307">
    <property type="component" value="Unassembled WGS sequence"/>
</dbReference>
<protein>
    <submittedName>
        <fullName evidence="3">Calcium-binding protein</fullName>
    </submittedName>
</protein>
<proteinExistence type="predicted"/>
<feature type="non-terminal residue" evidence="3">
    <location>
        <position position="1"/>
    </location>
</feature>
<evidence type="ECO:0000256" key="1">
    <source>
        <dbReference type="ARBA" id="ARBA00004613"/>
    </source>
</evidence>
<dbReference type="EMBL" id="JACJQL010000060">
    <property type="protein sequence ID" value="MBD2254643.1"/>
    <property type="molecule type" value="Genomic_DNA"/>
</dbReference>
<evidence type="ECO:0000313" key="4">
    <source>
        <dbReference type="Proteomes" id="UP000621307"/>
    </source>
</evidence>
<dbReference type="Gene3D" id="2.150.10.10">
    <property type="entry name" value="Serralysin-like metalloprotease, C-terminal"/>
    <property type="match status" value="3"/>
</dbReference>
<dbReference type="Pfam" id="PF00353">
    <property type="entry name" value="HemolysinCabind"/>
    <property type="match status" value="3"/>
</dbReference>
<dbReference type="SUPFAM" id="SSF51120">
    <property type="entry name" value="beta-Roll"/>
    <property type="match status" value="2"/>
</dbReference>
<evidence type="ECO:0000313" key="3">
    <source>
        <dbReference type="EMBL" id="MBD2254643.1"/>
    </source>
</evidence>
<evidence type="ECO:0000256" key="2">
    <source>
        <dbReference type="ARBA" id="ARBA00022525"/>
    </source>
</evidence>
<sequence>PTRAALGEFVIFNEDGTPAVTLEGIAGFPTPDGTGGGFFVTLTEPTASLSLKVFDDGANEGIESFTFNLVDGEQYQVSPDAGSIALSISDTPTNPVGGAGDDIVVGTDSNNSLFGNAGNDRIFGGLGNDYLFGGAGDDYLDGGEGNDALFGGAGTDTLLGGAGNDYLTGGAGDNILNGGDGNDILYGNGGNDTLLGGAGNDIIYSGAGNDLINGGLGNDLIFLNGGQDTVVVAQGAGIDTINNFQVSLGQKVGLSGGLAFEQLALTQSGLDTLVKVGDETLAVLKFVQSSDLSSSAFTTV</sequence>
<dbReference type="InterPro" id="IPR001343">
    <property type="entry name" value="Hemolysn_Ca-bd"/>
</dbReference>